<dbReference type="Proteomes" id="UP001418222">
    <property type="component" value="Unassembled WGS sequence"/>
</dbReference>
<dbReference type="EMBL" id="JBBWWQ010000006">
    <property type="protein sequence ID" value="KAK8944865.1"/>
    <property type="molecule type" value="Genomic_DNA"/>
</dbReference>
<keyword evidence="2" id="KW-1185">Reference proteome</keyword>
<organism evidence="1 2">
    <name type="scientific">Platanthera zijinensis</name>
    <dbReference type="NCBI Taxonomy" id="2320716"/>
    <lineage>
        <taxon>Eukaryota</taxon>
        <taxon>Viridiplantae</taxon>
        <taxon>Streptophyta</taxon>
        <taxon>Embryophyta</taxon>
        <taxon>Tracheophyta</taxon>
        <taxon>Spermatophyta</taxon>
        <taxon>Magnoliopsida</taxon>
        <taxon>Liliopsida</taxon>
        <taxon>Asparagales</taxon>
        <taxon>Orchidaceae</taxon>
        <taxon>Orchidoideae</taxon>
        <taxon>Orchideae</taxon>
        <taxon>Orchidinae</taxon>
        <taxon>Platanthera</taxon>
    </lineage>
</organism>
<gene>
    <name evidence="1" type="ORF">KSP39_PZI008283</name>
</gene>
<evidence type="ECO:0000313" key="2">
    <source>
        <dbReference type="Proteomes" id="UP001418222"/>
    </source>
</evidence>
<dbReference type="AlphaFoldDB" id="A0AAP0BN76"/>
<protein>
    <submittedName>
        <fullName evidence="1">Uncharacterized protein</fullName>
    </submittedName>
</protein>
<evidence type="ECO:0000313" key="1">
    <source>
        <dbReference type="EMBL" id="KAK8944865.1"/>
    </source>
</evidence>
<proteinExistence type="predicted"/>
<accession>A0AAP0BN76</accession>
<sequence length="110" mass="12644">MSCFSFPASVQMTNQHALMLHQHLLIIFYVSKNQMVDVFYYQMLNVFSHLRKTMCRSTAFFSPPIKTPIFLLKFLFTQRSHLKPGANHSILILLLSGFGRGGGNHLKNLQ</sequence>
<comment type="caution">
    <text evidence="1">The sequence shown here is derived from an EMBL/GenBank/DDBJ whole genome shotgun (WGS) entry which is preliminary data.</text>
</comment>
<name>A0AAP0BN76_9ASPA</name>
<reference evidence="1 2" key="1">
    <citation type="journal article" date="2022" name="Nat. Plants">
        <title>Genomes of leafy and leafless Platanthera orchids illuminate the evolution of mycoheterotrophy.</title>
        <authorList>
            <person name="Li M.H."/>
            <person name="Liu K.W."/>
            <person name="Li Z."/>
            <person name="Lu H.C."/>
            <person name="Ye Q.L."/>
            <person name="Zhang D."/>
            <person name="Wang J.Y."/>
            <person name="Li Y.F."/>
            <person name="Zhong Z.M."/>
            <person name="Liu X."/>
            <person name="Yu X."/>
            <person name="Liu D.K."/>
            <person name="Tu X.D."/>
            <person name="Liu B."/>
            <person name="Hao Y."/>
            <person name="Liao X.Y."/>
            <person name="Jiang Y.T."/>
            <person name="Sun W.H."/>
            <person name="Chen J."/>
            <person name="Chen Y.Q."/>
            <person name="Ai Y."/>
            <person name="Zhai J.W."/>
            <person name="Wu S.S."/>
            <person name="Zhou Z."/>
            <person name="Hsiao Y.Y."/>
            <person name="Wu W.L."/>
            <person name="Chen Y.Y."/>
            <person name="Lin Y.F."/>
            <person name="Hsu J.L."/>
            <person name="Li C.Y."/>
            <person name="Wang Z.W."/>
            <person name="Zhao X."/>
            <person name="Zhong W.Y."/>
            <person name="Ma X.K."/>
            <person name="Ma L."/>
            <person name="Huang J."/>
            <person name="Chen G.Z."/>
            <person name="Huang M.Z."/>
            <person name="Huang L."/>
            <person name="Peng D.H."/>
            <person name="Luo Y.B."/>
            <person name="Zou S.Q."/>
            <person name="Chen S.P."/>
            <person name="Lan S."/>
            <person name="Tsai W.C."/>
            <person name="Van de Peer Y."/>
            <person name="Liu Z.J."/>
        </authorList>
    </citation>
    <scope>NUCLEOTIDE SEQUENCE [LARGE SCALE GENOMIC DNA]</scope>
    <source>
        <strain evidence="1">Lor287</strain>
    </source>
</reference>